<dbReference type="STRING" id="1423775.FD03_GL002462"/>
<sequence length="541" mass="64457">MPLTFNKKDSKELLRQNKRMYFSYSYLNKEKTRLTNLILSQTVNLKDPLFKQKRMLHPELIDKALKLKNIDESHAKEMEDIPNRNRKINKLKRLIAMIQDESIGLCQGYLTQMKVLIYQNKMHVFEERTEKYQPHELLNDLDFRTRIMQFDYDRYMFDEFTPESFLDYLIFEKVQRHTTYIRSYDARVLIPEADACGFSGIAYEVEIDGIRECYVTFKGTEADMDYTERSRRKRLDKFLLEGYKDWNYNVNAILVGNDTENRQMMVARDFISYLQNNIQDNCLLYGLGHSLGGHFVQTLQLTDDCFAGGYTLNSAPINLKQVQIINPELFDEATWNKLFELTRDKTNGNIRNSEIKKLLPREYPEIINQSFEQDLTQVFYEIPYTIWIGHKWEYNLNNWKYPFRNHLASYLNAGEIHSYQHFFEQLFAYLQDSASGAQLMRSSISFLRARVKILHDDIDKPQTTEFFYAYSNYLFESGIFLDRPQQVSDDFSKSQPTMWKSSRREWPFLKSLNMDMLELSVYFHIISGVKYFLNRTPNKIE</sequence>
<dbReference type="InterPro" id="IPR046742">
    <property type="entry name" value="DUF6792"/>
</dbReference>
<comment type="caution">
    <text evidence="2">The sequence shown here is derived from an EMBL/GenBank/DDBJ whole genome shotgun (WGS) entry which is preliminary data.</text>
</comment>
<proteinExistence type="predicted"/>
<accession>A0A0R1K538</accession>
<gene>
    <name evidence="2" type="ORF">FD03_GL002462</name>
</gene>
<dbReference type="EMBL" id="AZDZ01000022">
    <property type="protein sequence ID" value="KRK78685.1"/>
    <property type="molecule type" value="Genomic_DNA"/>
</dbReference>
<dbReference type="Proteomes" id="UP000051248">
    <property type="component" value="Unassembled WGS sequence"/>
</dbReference>
<reference evidence="2 3" key="1">
    <citation type="journal article" date="2015" name="Genome Announc.">
        <title>Expanding the biotechnology potential of lactobacilli through comparative genomics of 213 strains and associated genera.</title>
        <authorList>
            <person name="Sun Z."/>
            <person name="Harris H.M."/>
            <person name="McCann A."/>
            <person name="Guo C."/>
            <person name="Argimon S."/>
            <person name="Zhang W."/>
            <person name="Yang X."/>
            <person name="Jeffery I.B."/>
            <person name="Cooney J.C."/>
            <person name="Kagawa T.F."/>
            <person name="Liu W."/>
            <person name="Song Y."/>
            <person name="Salvetti E."/>
            <person name="Wrobel A."/>
            <person name="Rasinkangas P."/>
            <person name="Parkhill J."/>
            <person name="Rea M.C."/>
            <person name="O'Sullivan O."/>
            <person name="Ritari J."/>
            <person name="Douillard F.P."/>
            <person name="Paul Ross R."/>
            <person name="Yang R."/>
            <person name="Briner A.E."/>
            <person name="Felis G.E."/>
            <person name="de Vos W.M."/>
            <person name="Barrangou R."/>
            <person name="Klaenhammer T.R."/>
            <person name="Caufield P.W."/>
            <person name="Cui Y."/>
            <person name="Zhang H."/>
            <person name="O'Toole P.W."/>
        </authorList>
    </citation>
    <scope>NUCLEOTIDE SEQUENCE [LARGE SCALE GENOMIC DNA]</scope>
    <source>
        <strain evidence="2 3">DSM 19682</strain>
    </source>
</reference>
<keyword evidence="3" id="KW-1185">Reference proteome</keyword>
<protein>
    <recommendedName>
        <fullName evidence="1">DUF6792 domain-containing protein</fullName>
    </recommendedName>
</protein>
<name>A0A0R1K538_9LACO</name>
<evidence type="ECO:0000313" key="3">
    <source>
        <dbReference type="Proteomes" id="UP000051248"/>
    </source>
</evidence>
<evidence type="ECO:0000259" key="1">
    <source>
        <dbReference type="Pfam" id="PF20591"/>
    </source>
</evidence>
<dbReference type="PATRIC" id="fig|1423775.4.peg.2505"/>
<organism evidence="2 3">
    <name type="scientific">Companilactobacillus nodensis DSM 19682 = JCM 14932 = NBRC 107160</name>
    <dbReference type="NCBI Taxonomy" id="1423775"/>
    <lineage>
        <taxon>Bacteria</taxon>
        <taxon>Bacillati</taxon>
        <taxon>Bacillota</taxon>
        <taxon>Bacilli</taxon>
        <taxon>Lactobacillales</taxon>
        <taxon>Lactobacillaceae</taxon>
        <taxon>Companilactobacillus</taxon>
    </lineage>
</organism>
<feature type="domain" description="DUF6792" evidence="1">
    <location>
        <begin position="197"/>
        <end position="365"/>
    </location>
</feature>
<dbReference type="Pfam" id="PF20591">
    <property type="entry name" value="DUF6792"/>
    <property type="match status" value="1"/>
</dbReference>
<dbReference type="eggNOG" id="ENOG5030EVX">
    <property type="taxonomic scope" value="Bacteria"/>
</dbReference>
<dbReference type="AlphaFoldDB" id="A0A0R1K538"/>
<evidence type="ECO:0000313" key="2">
    <source>
        <dbReference type="EMBL" id="KRK78685.1"/>
    </source>
</evidence>